<dbReference type="SUPFAM" id="SSF48230">
    <property type="entry name" value="Chondroitin AC/alginate lyase"/>
    <property type="match status" value="1"/>
</dbReference>
<keyword evidence="6" id="KW-1185">Reference proteome</keyword>
<evidence type="ECO:0000313" key="5">
    <source>
        <dbReference type="EMBL" id="OCF32022.1"/>
    </source>
</evidence>
<dbReference type="GO" id="GO:0042597">
    <property type="term" value="C:periplasmic space"/>
    <property type="evidence" value="ECO:0007669"/>
    <property type="project" value="InterPro"/>
</dbReference>
<keyword evidence="2" id="KW-0456">Lyase</keyword>
<dbReference type="InterPro" id="IPR008397">
    <property type="entry name" value="Alginate_lyase_dom"/>
</dbReference>
<proteinExistence type="predicted"/>
<dbReference type="Pfam" id="PF05426">
    <property type="entry name" value="Alginate_lyase"/>
    <property type="match status" value="1"/>
</dbReference>
<dbReference type="STRING" id="1296120.A0A1B9GLX6"/>
<dbReference type="InterPro" id="IPR008929">
    <property type="entry name" value="Chondroitin_lyas"/>
</dbReference>
<reference evidence="5 6" key="1">
    <citation type="submission" date="2013-07" db="EMBL/GenBank/DDBJ databases">
        <title>The Genome Sequence of Cryptococcus heveanensis BCC8398.</title>
        <authorList>
            <consortium name="The Broad Institute Genome Sequencing Platform"/>
            <person name="Cuomo C."/>
            <person name="Litvintseva A."/>
            <person name="Chen Y."/>
            <person name="Heitman J."/>
            <person name="Sun S."/>
            <person name="Springer D."/>
            <person name="Dromer F."/>
            <person name="Young S.K."/>
            <person name="Zeng Q."/>
            <person name="Gargeya S."/>
            <person name="Fitzgerald M."/>
            <person name="Abouelleil A."/>
            <person name="Alvarado L."/>
            <person name="Berlin A.M."/>
            <person name="Chapman S.B."/>
            <person name="Dewar J."/>
            <person name="Goldberg J."/>
            <person name="Griggs A."/>
            <person name="Gujja S."/>
            <person name="Hansen M."/>
            <person name="Howarth C."/>
            <person name="Imamovic A."/>
            <person name="Larimer J."/>
            <person name="McCowan C."/>
            <person name="Murphy C."/>
            <person name="Pearson M."/>
            <person name="Priest M."/>
            <person name="Roberts A."/>
            <person name="Saif S."/>
            <person name="Shea T."/>
            <person name="Sykes S."/>
            <person name="Wortman J."/>
            <person name="Nusbaum C."/>
            <person name="Birren B."/>
        </authorList>
    </citation>
    <scope>NUCLEOTIDE SEQUENCE [LARGE SCALE GENOMIC DNA]</scope>
    <source>
        <strain evidence="5 6">BCC8398</strain>
    </source>
</reference>
<feature type="signal peptide" evidence="3">
    <location>
        <begin position="1"/>
        <end position="18"/>
    </location>
</feature>
<keyword evidence="1 3" id="KW-0732">Signal</keyword>
<feature type="chain" id="PRO_5008627177" description="Alginate lyase domain-containing protein" evidence="3">
    <location>
        <begin position="19"/>
        <end position="412"/>
    </location>
</feature>
<evidence type="ECO:0000313" key="6">
    <source>
        <dbReference type="Proteomes" id="UP000092666"/>
    </source>
</evidence>
<reference evidence="6" key="2">
    <citation type="submission" date="2013-12" db="EMBL/GenBank/DDBJ databases">
        <title>Evolution of pathogenesis and genome organization in the Tremellales.</title>
        <authorList>
            <person name="Cuomo C."/>
            <person name="Litvintseva A."/>
            <person name="Heitman J."/>
            <person name="Chen Y."/>
            <person name="Sun S."/>
            <person name="Springer D."/>
            <person name="Dromer F."/>
            <person name="Young S."/>
            <person name="Zeng Q."/>
            <person name="Chapman S."/>
            <person name="Gujja S."/>
            <person name="Saif S."/>
            <person name="Birren B."/>
        </authorList>
    </citation>
    <scope>NUCLEOTIDE SEQUENCE [LARGE SCALE GENOMIC DNA]</scope>
    <source>
        <strain evidence="6">BCC8398</strain>
    </source>
</reference>
<dbReference type="Gene3D" id="1.50.10.100">
    <property type="entry name" value="Chondroitin AC/alginate lyase"/>
    <property type="match status" value="1"/>
</dbReference>
<evidence type="ECO:0000259" key="4">
    <source>
        <dbReference type="Pfam" id="PF05426"/>
    </source>
</evidence>
<evidence type="ECO:0000256" key="3">
    <source>
        <dbReference type="SAM" id="SignalP"/>
    </source>
</evidence>
<accession>A0A1B9GLX6</accession>
<name>A0A1B9GLX6_9TREE</name>
<dbReference type="OrthoDB" id="526316at2759"/>
<gene>
    <name evidence="5" type="ORF">I316_06408</name>
</gene>
<dbReference type="EMBL" id="KI669511">
    <property type="protein sequence ID" value="OCF32022.1"/>
    <property type="molecule type" value="Genomic_DNA"/>
</dbReference>
<protein>
    <recommendedName>
        <fullName evidence="4">Alginate lyase domain-containing protein</fullName>
    </recommendedName>
</protein>
<feature type="domain" description="Alginate lyase" evidence="4">
    <location>
        <begin position="88"/>
        <end position="307"/>
    </location>
</feature>
<dbReference type="Proteomes" id="UP000092666">
    <property type="component" value="Unassembled WGS sequence"/>
</dbReference>
<evidence type="ECO:0000256" key="2">
    <source>
        <dbReference type="ARBA" id="ARBA00023239"/>
    </source>
</evidence>
<sequence>MIFHLLLYLFATATIGIAAPANIASRAAFTHPGLLHNSADLERVREHVQAGEQPWLAGYYKLGNSSYAQRGYVARPAATICRGRTNKCKENYSNAFRDFAACYQHALRWKISGDKGYADDAVAIINAWSSTLKTIDGSSDTALASGIYGYEFANCVELMRDYEGLTADNLAAAIGTLKNVFLPTSKLFLSSHWGNSVTHYWANWDLCNMAAVLSIGIVADDLEVYNYALDYFYNGKGMGAIHNFLWVTYPDGTAQLEESGRDQGHAMLDLALIQPFVAAAANQGVDLWAYDDNLILKGAEYAAKYNLGNNVSYTPFITWKNGHREYYQPGISPAGRGNVRPIWEMFYNEYVVKRGLKAPYVQQYAARVRSDGRGSEGGGGNYGGNSGGFDQLGFGTLLYSLPGTNATEEYSY</sequence>
<evidence type="ECO:0000256" key="1">
    <source>
        <dbReference type="ARBA" id="ARBA00022729"/>
    </source>
</evidence>
<dbReference type="AlphaFoldDB" id="A0A1B9GLX6"/>
<organism evidence="5 6">
    <name type="scientific">Kwoniella heveanensis BCC8398</name>
    <dbReference type="NCBI Taxonomy" id="1296120"/>
    <lineage>
        <taxon>Eukaryota</taxon>
        <taxon>Fungi</taxon>
        <taxon>Dikarya</taxon>
        <taxon>Basidiomycota</taxon>
        <taxon>Agaricomycotina</taxon>
        <taxon>Tremellomycetes</taxon>
        <taxon>Tremellales</taxon>
        <taxon>Cryptococcaceae</taxon>
        <taxon>Kwoniella</taxon>
    </lineage>
</organism>
<dbReference type="GO" id="GO:0016829">
    <property type="term" value="F:lyase activity"/>
    <property type="evidence" value="ECO:0007669"/>
    <property type="project" value="UniProtKB-KW"/>
</dbReference>